<dbReference type="SUPFAM" id="SSF52047">
    <property type="entry name" value="RNI-like"/>
    <property type="match status" value="1"/>
</dbReference>
<dbReference type="OrthoDB" id="2509522at2759"/>
<keyword evidence="2" id="KW-1185">Reference proteome</keyword>
<organism evidence="1 2">
    <name type="scientific">Puccinia graminis f. sp. tritici (strain CRL 75-36-700-3 / race SCCL)</name>
    <name type="common">Black stem rust fungus</name>
    <dbReference type="NCBI Taxonomy" id="418459"/>
    <lineage>
        <taxon>Eukaryota</taxon>
        <taxon>Fungi</taxon>
        <taxon>Dikarya</taxon>
        <taxon>Basidiomycota</taxon>
        <taxon>Pucciniomycotina</taxon>
        <taxon>Pucciniomycetes</taxon>
        <taxon>Pucciniales</taxon>
        <taxon>Pucciniaceae</taxon>
        <taxon>Puccinia</taxon>
    </lineage>
</organism>
<accession>E3L2L7</accession>
<dbReference type="HOGENOM" id="CLU_038618_0_0_1"/>
<gene>
    <name evidence="1" type="ORF">PGTG_16794</name>
</gene>
<dbReference type="RefSeq" id="XP_003335187.2">
    <property type="nucleotide sequence ID" value="XM_003335139.2"/>
</dbReference>
<dbReference type="STRING" id="418459.E3L2L7"/>
<evidence type="ECO:0008006" key="3">
    <source>
        <dbReference type="Google" id="ProtNLM"/>
    </source>
</evidence>
<dbReference type="AlphaFoldDB" id="E3L2L7"/>
<protein>
    <recommendedName>
        <fullName evidence="3">F-box domain-containing protein</fullName>
    </recommendedName>
</protein>
<dbReference type="VEuPathDB" id="FungiDB:PGTG_16794"/>
<name>E3L2L7_PUCGT</name>
<dbReference type="KEGG" id="pgr:PGTG_16794"/>
<dbReference type="InParanoid" id="E3L2L7"/>
<sequence length="456" mass="51771">MVPPSPKKTSLSQLPTEIKLLVIKYLALQTKKDRRGGGVDEIATPRLNLAFVNRSFYQLCSAINWKLISVLHKEGARLDQLIDEILPRQAQHVRALVLGLDTVAGRNTETLDTLTGTLPRVKLINILNLCTSLAGLQIHLDTYEGKFDTMSTPLPNPIPTSIHPVAQLSNLTYFYLDDNTPGTGEEGCFREEYLINLIRNMIHLVHFRIKGHSASSPTCNLYQHGNHIQPVLSPLAVHLASLNSLKIIDLTLSSCFNSSWSKINWKGALEGIVLHRIPQLSFGILHDFCSLFKESLVSLSLCDCPISIDGNGEYTSLDESEQNYVFYLPKLEKLSVFTPYSTEFIYLFRECYNITKINLVANRQIQPSDIKRLIDHDDPVWTHLKSLVVQVVQVDKGEYRPKKITDLVAYGSKVGIKVECAHHSRHLNRLFMDYQMRIRDNRLWRPVQSSENEIEE</sequence>
<dbReference type="GeneID" id="10530673"/>
<reference key="1">
    <citation type="submission" date="2007-01" db="EMBL/GenBank/DDBJ databases">
        <title>The Genome Sequence of Puccinia graminis f. sp. tritici Strain CRL 75-36-700-3.</title>
        <authorList>
            <consortium name="The Broad Institute Genome Sequencing Platform"/>
            <person name="Birren B."/>
            <person name="Lander E."/>
            <person name="Galagan J."/>
            <person name="Nusbaum C."/>
            <person name="Devon K."/>
            <person name="Cuomo C."/>
            <person name="Jaffe D."/>
            <person name="Butler J."/>
            <person name="Alvarez P."/>
            <person name="Gnerre S."/>
            <person name="Grabherr M."/>
            <person name="Mauceli E."/>
            <person name="Brockman W."/>
            <person name="Young S."/>
            <person name="LaButti K."/>
            <person name="Sykes S."/>
            <person name="DeCaprio D."/>
            <person name="Crawford M."/>
            <person name="Koehrsen M."/>
            <person name="Engels R."/>
            <person name="Montgomery P."/>
            <person name="Pearson M."/>
            <person name="Howarth C."/>
            <person name="Larson L."/>
            <person name="White J."/>
            <person name="Zeng Q."/>
            <person name="Kodira C."/>
            <person name="Yandava C."/>
            <person name="Alvarado L."/>
            <person name="O'Leary S."/>
            <person name="Szabo L."/>
            <person name="Dean R."/>
            <person name="Schein J."/>
        </authorList>
    </citation>
    <scope>NUCLEOTIDE SEQUENCE</scope>
    <source>
        <strain>CRL 75-36-700-3</strain>
    </source>
</reference>
<dbReference type="Proteomes" id="UP000008783">
    <property type="component" value="Unassembled WGS sequence"/>
</dbReference>
<dbReference type="EMBL" id="DS178337">
    <property type="protein sequence ID" value="EFP90768.2"/>
    <property type="molecule type" value="Genomic_DNA"/>
</dbReference>
<evidence type="ECO:0000313" key="2">
    <source>
        <dbReference type="Proteomes" id="UP000008783"/>
    </source>
</evidence>
<proteinExistence type="predicted"/>
<reference evidence="2" key="2">
    <citation type="journal article" date="2011" name="Proc. Natl. Acad. Sci. U.S.A.">
        <title>Obligate biotrophy features unraveled by the genomic analysis of rust fungi.</title>
        <authorList>
            <person name="Duplessis S."/>
            <person name="Cuomo C.A."/>
            <person name="Lin Y.-C."/>
            <person name="Aerts A."/>
            <person name="Tisserant E."/>
            <person name="Veneault-Fourrey C."/>
            <person name="Joly D.L."/>
            <person name="Hacquard S."/>
            <person name="Amselem J."/>
            <person name="Cantarel B.L."/>
            <person name="Chiu R."/>
            <person name="Coutinho P.M."/>
            <person name="Feau N."/>
            <person name="Field M."/>
            <person name="Frey P."/>
            <person name="Gelhaye E."/>
            <person name="Goldberg J."/>
            <person name="Grabherr M.G."/>
            <person name="Kodira C.D."/>
            <person name="Kohler A."/>
            <person name="Kuees U."/>
            <person name="Lindquist E.A."/>
            <person name="Lucas S.M."/>
            <person name="Mago R."/>
            <person name="Mauceli E."/>
            <person name="Morin E."/>
            <person name="Murat C."/>
            <person name="Pangilinan J.L."/>
            <person name="Park R."/>
            <person name="Pearson M."/>
            <person name="Quesneville H."/>
            <person name="Rouhier N."/>
            <person name="Sakthikumar S."/>
            <person name="Salamov A.A."/>
            <person name="Schmutz J."/>
            <person name="Selles B."/>
            <person name="Shapiro H."/>
            <person name="Tanguay P."/>
            <person name="Tuskan G.A."/>
            <person name="Henrissat B."/>
            <person name="Van de Peer Y."/>
            <person name="Rouze P."/>
            <person name="Ellis J.G."/>
            <person name="Dodds P.N."/>
            <person name="Schein J.E."/>
            <person name="Zhong S."/>
            <person name="Hamelin R.C."/>
            <person name="Grigoriev I.V."/>
            <person name="Szabo L.J."/>
            <person name="Martin F."/>
        </authorList>
    </citation>
    <scope>NUCLEOTIDE SEQUENCE [LARGE SCALE GENOMIC DNA]</scope>
    <source>
        <strain evidence="2">CRL 75-36-700-3 / race SCCL</strain>
    </source>
</reference>
<evidence type="ECO:0000313" key="1">
    <source>
        <dbReference type="EMBL" id="EFP90768.2"/>
    </source>
</evidence>